<evidence type="ECO:0000256" key="13">
    <source>
        <dbReference type="RuleBase" id="RU365096"/>
    </source>
</evidence>
<evidence type="ECO:0000256" key="12">
    <source>
        <dbReference type="ARBA" id="ARBA00023295"/>
    </source>
</evidence>
<protein>
    <recommendedName>
        <fullName evidence="4 13">Adenine DNA glycosylase</fullName>
        <ecNumber evidence="3 13">3.2.2.31</ecNumber>
    </recommendedName>
</protein>
<dbReference type="PANTHER" id="PTHR42944">
    <property type="entry name" value="ADENINE DNA GLYCOSYLASE"/>
    <property type="match status" value="1"/>
</dbReference>
<dbReference type="Gene3D" id="1.10.340.30">
    <property type="entry name" value="Hypothetical protein, domain 2"/>
    <property type="match status" value="1"/>
</dbReference>
<dbReference type="InterPro" id="IPR000445">
    <property type="entry name" value="HhH_motif"/>
</dbReference>
<dbReference type="SUPFAM" id="SSF55811">
    <property type="entry name" value="Nudix"/>
    <property type="match status" value="1"/>
</dbReference>
<dbReference type="SMART" id="SM00478">
    <property type="entry name" value="ENDO3c"/>
    <property type="match status" value="1"/>
</dbReference>
<dbReference type="Pfam" id="PF00730">
    <property type="entry name" value="HhH-GPD"/>
    <property type="match status" value="1"/>
</dbReference>
<dbReference type="GO" id="GO:0032357">
    <property type="term" value="F:oxidized purine DNA binding"/>
    <property type="evidence" value="ECO:0007669"/>
    <property type="project" value="TreeGrafter"/>
</dbReference>
<dbReference type="InterPro" id="IPR004036">
    <property type="entry name" value="Endonuclease-III-like_CS2"/>
</dbReference>
<dbReference type="GO" id="GO:0000701">
    <property type="term" value="F:purine-specific mismatch base pair DNA N-glycosylase activity"/>
    <property type="evidence" value="ECO:0007669"/>
    <property type="project" value="UniProtKB-EC"/>
</dbReference>
<sequence length="450" mass="50541">MPRQPNASAKPAPEHGFVARLLHWFDDHGRHDLPWQHPRSPYRVWLSEIMLQQTQVATVIPYFHRFLQHFPTLPDLAAASNDAVMAQWAGLGYYARARNLHAAAKRCVAEHGGDLPHDFDALHDLPGIGRSTAGAILSQAWNDPFAILDGNVKRVLSRYHGVEGFPGLPAVEKQLWAIADAQAALVPAARRADYTQAQMDLGATVCSRSRPACVICPLQEDCVARREGRTAELPTAKPSRVLPEREAVALLLRDKQQRVLLQKRPDTGIWAQLWTLPQADAGSELQDWFDVHVDGSLEDAEELPVLQHTFSHYKLHLQVLSRQVHGLRVEEPTLRWVGAAELSVLGPQANLREIPQPRVSAMPRTVFCQYEQRDAEGLDFVPYPGELGQRVFNHIGKPAWTAWLAHQTMLINENRLSPRKPEHRALLETELVKFLFEKDAEKPAGFVPEA</sequence>
<evidence type="ECO:0000256" key="7">
    <source>
        <dbReference type="ARBA" id="ARBA00022763"/>
    </source>
</evidence>
<keyword evidence="11" id="KW-0234">DNA repair</keyword>
<dbReference type="PROSITE" id="PS01155">
    <property type="entry name" value="ENDONUCLEASE_III_2"/>
    <property type="match status" value="1"/>
</dbReference>
<dbReference type="NCBIfam" id="NF003817">
    <property type="entry name" value="PRK05408.1"/>
    <property type="match status" value="1"/>
</dbReference>
<comment type="catalytic activity">
    <reaction evidence="1 13">
        <text>Hydrolyzes free adenine bases from 7,8-dihydro-8-oxoguanine:adenine mismatched double-stranded DNA, leaving an apurinic site.</text>
        <dbReference type="EC" id="3.2.2.31"/>
    </reaction>
</comment>
<dbReference type="Gene3D" id="1.10.3880.10">
    <property type="entry name" value="Fe(II) trafficking protein YggX"/>
    <property type="match status" value="1"/>
</dbReference>
<gene>
    <name evidence="15" type="ORF">H2204_014386</name>
</gene>
<keyword evidence="10" id="KW-0411">Iron-sulfur</keyword>
<keyword evidence="8" id="KW-0378">Hydrolase</keyword>
<dbReference type="PANTHER" id="PTHR42944:SF1">
    <property type="entry name" value="ADENINE DNA GLYCOSYLASE"/>
    <property type="match status" value="1"/>
</dbReference>
<dbReference type="GO" id="GO:0006298">
    <property type="term" value="P:mismatch repair"/>
    <property type="evidence" value="ECO:0007669"/>
    <property type="project" value="TreeGrafter"/>
</dbReference>
<evidence type="ECO:0000256" key="8">
    <source>
        <dbReference type="ARBA" id="ARBA00022801"/>
    </source>
</evidence>
<dbReference type="InterPro" id="IPR003265">
    <property type="entry name" value="HhH-GPD_domain"/>
</dbReference>
<dbReference type="Gene3D" id="3.90.79.10">
    <property type="entry name" value="Nucleoside Triphosphate Pyrophosphohydrolase"/>
    <property type="match status" value="1"/>
</dbReference>
<dbReference type="InterPro" id="IPR015797">
    <property type="entry name" value="NUDIX_hydrolase-like_dom_sf"/>
</dbReference>
<evidence type="ECO:0000256" key="9">
    <source>
        <dbReference type="ARBA" id="ARBA00023004"/>
    </source>
</evidence>
<dbReference type="Gene3D" id="1.10.1670.10">
    <property type="entry name" value="Helix-hairpin-Helix base-excision DNA repair enzymes (C-terminal)"/>
    <property type="match status" value="1"/>
</dbReference>
<accession>A0AA38XJY6</accession>
<evidence type="ECO:0000256" key="1">
    <source>
        <dbReference type="ARBA" id="ARBA00000843"/>
    </source>
</evidence>
<dbReference type="InterPro" id="IPR005760">
    <property type="entry name" value="A/G_AdeGlyc_MutY"/>
</dbReference>
<proteinExistence type="inferred from homology"/>
<comment type="function">
    <text evidence="13">Adenine glycosylase active on G-A mispairs.</text>
</comment>
<keyword evidence="12 13" id="KW-0326">Glycosidase</keyword>
<dbReference type="Pfam" id="PF04362">
    <property type="entry name" value="Iron_traffic"/>
    <property type="match status" value="1"/>
</dbReference>
<keyword evidence="6" id="KW-0479">Metal-binding</keyword>
<evidence type="ECO:0000256" key="10">
    <source>
        <dbReference type="ARBA" id="ARBA00023014"/>
    </source>
</evidence>
<evidence type="ECO:0000259" key="14">
    <source>
        <dbReference type="SMART" id="SM00478"/>
    </source>
</evidence>
<dbReference type="SUPFAM" id="SSF111148">
    <property type="entry name" value="YggX-like"/>
    <property type="match status" value="1"/>
</dbReference>
<dbReference type="PROSITE" id="PS00764">
    <property type="entry name" value="ENDONUCLEASE_III_1"/>
    <property type="match status" value="1"/>
</dbReference>
<dbReference type="InterPro" id="IPR007457">
    <property type="entry name" value="Fe_traffick_prot_YggX"/>
</dbReference>
<dbReference type="CDD" id="cd00056">
    <property type="entry name" value="ENDO3c"/>
    <property type="match status" value="1"/>
</dbReference>
<dbReference type="Pfam" id="PF14815">
    <property type="entry name" value="NUDIX_4"/>
    <property type="match status" value="1"/>
</dbReference>
<reference evidence="15" key="1">
    <citation type="submission" date="2022-10" db="EMBL/GenBank/DDBJ databases">
        <title>Culturing micro-colonial fungi from biological soil crusts in the Mojave desert and describing Neophaeococcomyces mojavensis, and introducing the new genera and species Taxawa tesnikishii.</title>
        <authorList>
            <person name="Kurbessoian T."/>
            <person name="Stajich J.E."/>
        </authorList>
    </citation>
    <scope>NUCLEOTIDE SEQUENCE</scope>
    <source>
        <strain evidence="15">TK_35</strain>
    </source>
</reference>
<keyword evidence="9 13" id="KW-0408">Iron</keyword>
<dbReference type="Pfam" id="PF00633">
    <property type="entry name" value="HHH"/>
    <property type="match status" value="1"/>
</dbReference>
<dbReference type="GO" id="GO:0035485">
    <property type="term" value="F:adenine/guanine mispair binding"/>
    <property type="evidence" value="ECO:0007669"/>
    <property type="project" value="TreeGrafter"/>
</dbReference>
<dbReference type="SUPFAM" id="SSF48150">
    <property type="entry name" value="DNA-glycosylase"/>
    <property type="match status" value="1"/>
</dbReference>
<evidence type="ECO:0000256" key="6">
    <source>
        <dbReference type="ARBA" id="ARBA00022723"/>
    </source>
</evidence>
<dbReference type="InterPro" id="IPR004035">
    <property type="entry name" value="Endouclease-III_FeS-bd_BS"/>
</dbReference>
<evidence type="ECO:0000256" key="2">
    <source>
        <dbReference type="ARBA" id="ARBA00008343"/>
    </source>
</evidence>
<evidence type="ECO:0000313" key="15">
    <source>
        <dbReference type="EMBL" id="KAJ9614878.1"/>
    </source>
</evidence>
<dbReference type="AlphaFoldDB" id="A0AA38XJY6"/>
<dbReference type="GO" id="GO:0006285">
    <property type="term" value="P:base-excision repair, AP site formation"/>
    <property type="evidence" value="ECO:0007669"/>
    <property type="project" value="UniProtKB-ARBA"/>
</dbReference>
<evidence type="ECO:0000256" key="11">
    <source>
        <dbReference type="ARBA" id="ARBA00023204"/>
    </source>
</evidence>
<dbReference type="FunFam" id="1.10.3880.10:FF:000001">
    <property type="entry name" value="Probable Fe(2+)-trafficking protein"/>
    <property type="match status" value="1"/>
</dbReference>
<dbReference type="EC" id="3.2.2.31" evidence="3 13"/>
<comment type="caution">
    <text evidence="15">The sequence shown here is derived from an EMBL/GenBank/DDBJ whole genome shotgun (WGS) entry which is preliminary data.</text>
</comment>
<dbReference type="InterPro" id="IPR036766">
    <property type="entry name" value="Fe_traffick_prot_YggX_sf"/>
</dbReference>
<dbReference type="GO" id="GO:0051539">
    <property type="term" value="F:4 iron, 4 sulfur cluster binding"/>
    <property type="evidence" value="ECO:0007669"/>
    <property type="project" value="UniProtKB-UniRule"/>
</dbReference>
<dbReference type="InterPro" id="IPR011257">
    <property type="entry name" value="DNA_glycosylase"/>
</dbReference>
<dbReference type="FunFam" id="1.10.340.30:FF:000002">
    <property type="entry name" value="Adenine DNA glycosylase"/>
    <property type="match status" value="1"/>
</dbReference>
<comment type="cofactor">
    <cofactor evidence="13">
        <name>[4Fe-4S] cluster</name>
        <dbReference type="ChEBI" id="CHEBI:49883"/>
    </cofactor>
    <text evidence="13">Binds 1 [4Fe-4S] cluster.</text>
</comment>
<dbReference type="NCBIfam" id="TIGR01084">
    <property type="entry name" value="mutY"/>
    <property type="match status" value="1"/>
</dbReference>
<dbReference type="InterPro" id="IPR023170">
    <property type="entry name" value="HhH_base_excis_C"/>
</dbReference>
<feature type="domain" description="HhH-GPD" evidence="14">
    <location>
        <begin position="50"/>
        <end position="204"/>
    </location>
</feature>
<dbReference type="CDD" id="cd03431">
    <property type="entry name" value="NUDIX_DNA_Glycosylase_C-MutY"/>
    <property type="match status" value="1"/>
</dbReference>
<evidence type="ECO:0000256" key="5">
    <source>
        <dbReference type="ARBA" id="ARBA00022485"/>
    </source>
</evidence>
<comment type="similarity">
    <text evidence="2 13">Belongs to the Nth/MutY family.</text>
</comment>
<keyword evidence="7 13" id="KW-0227">DNA damage</keyword>
<name>A0AA38XJY6_9EURO</name>
<keyword evidence="5" id="KW-0004">4Fe-4S</keyword>
<organism evidence="15">
    <name type="scientific">Knufia peltigerae</name>
    <dbReference type="NCBI Taxonomy" id="1002370"/>
    <lineage>
        <taxon>Eukaryota</taxon>
        <taxon>Fungi</taxon>
        <taxon>Dikarya</taxon>
        <taxon>Ascomycota</taxon>
        <taxon>Pezizomycotina</taxon>
        <taxon>Eurotiomycetes</taxon>
        <taxon>Chaetothyriomycetidae</taxon>
        <taxon>Chaetothyriales</taxon>
        <taxon>Trichomeriaceae</taxon>
        <taxon>Knufia</taxon>
    </lineage>
</organism>
<evidence type="ECO:0000256" key="4">
    <source>
        <dbReference type="ARBA" id="ARBA00022023"/>
    </source>
</evidence>
<dbReference type="HAMAP" id="MF_00686">
    <property type="entry name" value="Fe_traffic_YggX"/>
    <property type="match status" value="1"/>
</dbReference>
<dbReference type="GO" id="GO:0005506">
    <property type="term" value="F:iron ion binding"/>
    <property type="evidence" value="ECO:0007669"/>
    <property type="project" value="InterPro"/>
</dbReference>
<dbReference type="GO" id="GO:0034039">
    <property type="term" value="F:8-oxo-7,8-dihydroguanine DNA N-glycosylase activity"/>
    <property type="evidence" value="ECO:0007669"/>
    <property type="project" value="TreeGrafter"/>
</dbReference>
<evidence type="ECO:0000256" key="3">
    <source>
        <dbReference type="ARBA" id="ARBA00012045"/>
    </source>
</evidence>
<dbReference type="InterPro" id="IPR029119">
    <property type="entry name" value="MutY_C"/>
</dbReference>
<dbReference type="EMBL" id="JAPDRN010000182">
    <property type="protein sequence ID" value="KAJ9614878.1"/>
    <property type="molecule type" value="Genomic_DNA"/>
</dbReference>
<dbReference type="InterPro" id="IPR044298">
    <property type="entry name" value="MIG/MutY"/>
</dbReference>